<accession>A0A1I7TZV3</accession>
<feature type="compositionally biased region" description="Low complexity" evidence="1">
    <location>
        <begin position="37"/>
        <end position="46"/>
    </location>
</feature>
<keyword evidence="2" id="KW-1185">Reference proteome</keyword>
<dbReference type="Proteomes" id="UP000095282">
    <property type="component" value="Unplaced"/>
</dbReference>
<dbReference type="STRING" id="1561998.A0A1I7TZV3"/>
<name>A0A1I7TZV3_9PELO</name>
<dbReference type="AlphaFoldDB" id="A0A1I7TZV3"/>
<feature type="compositionally biased region" description="Polar residues" evidence="1">
    <location>
        <begin position="24"/>
        <end position="36"/>
    </location>
</feature>
<dbReference type="WBParaSite" id="Csp11.Scaffold629.g13454.t1">
    <property type="protein sequence ID" value="Csp11.Scaffold629.g13454.t1"/>
    <property type="gene ID" value="Csp11.Scaffold629.g13454"/>
</dbReference>
<reference evidence="3" key="1">
    <citation type="submission" date="2016-11" db="UniProtKB">
        <authorList>
            <consortium name="WormBaseParasite"/>
        </authorList>
    </citation>
    <scope>IDENTIFICATION</scope>
</reference>
<evidence type="ECO:0000313" key="2">
    <source>
        <dbReference type="Proteomes" id="UP000095282"/>
    </source>
</evidence>
<proteinExistence type="predicted"/>
<protein>
    <submittedName>
        <fullName evidence="3">Uncharacterized protein</fullName>
    </submittedName>
</protein>
<evidence type="ECO:0000313" key="3">
    <source>
        <dbReference type="WBParaSite" id="Csp11.Scaffold629.g13454.t1"/>
    </source>
</evidence>
<dbReference type="eggNOG" id="KOG3508">
    <property type="taxonomic scope" value="Eukaryota"/>
</dbReference>
<sequence length="119" mass="12923">MHRQGVHPNALHHLLLANKKRSNTTTCAHSLASTPRSSTNYSSGSATSSIPLYVNTQALAEQAKAEKRVSFKDLDMSGRLPASSTVQQPSSAFHLRTSGGLHARKLHRCDTGDMSILER</sequence>
<evidence type="ECO:0000256" key="1">
    <source>
        <dbReference type="SAM" id="MobiDB-lite"/>
    </source>
</evidence>
<organism evidence="2 3">
    <name type="scientific">Caenorhabditis tropicalis</name>
    <dbReference type="NCBI Taxonomy" id="1561998"/>
    <lineage>
        <taxon>Eukaryota</taxon>
        <taxon>Metazoa</taxon>
        <taxon>Ecdysozoa</taxon>
        <taxon>Nematoda</taxon>
        <taxon>Chromadorea</taxon>
        <taxon>Rhabditida</taxon>
        <taxon>Rhabditina</taxon>
        <taxon>Rhabditomorpha</taxon>
        <taxon>Rhabditoidea</taxon>
        <taxon>Rhabditidae</taxon>
        <taxon>Peloderinae</taxon>
        <taxon>Caenorhabditis</taxon>
    </lineage>
</organism>
<feature type="region of interest" description="Disordered" evidence="1">
    <location>
        <begin position="24"/>
        <end position="46"/>
    </location>
</feature>